<protein>
    <submittedName>
        <fullName evidence="2">Phage portal protein</fullName>
    </submittedName>
</protein>
<feature type="region of interest" description="Disordered" evidence="1">
    <location>
        <begin position="485"/>
        <end position="513"/>
    </location>
</feature>
<evidence type="ECO:0000313" key="3">
    <source>
        <dbReference type="Proteomes" id="UP000664771"/>
    </source>
</evidence>
<dbReference type="Proteomes" id="UP000664771">
    <property type="component" value="Unassembled WGS sequence"/>
</dbReference>
<name>A0ABS3M111_9PROT</name>
<comment type="caution">
    <text evidence="2">The sequence shown here is derived from an EMBL/GenBank/DDBJ whole genome shotgun (WGS) entry which is preliminary data.</text>
</comment>
<sequence length="513" mass="55805">MDWLQLKGTYPAPKDQPARCGEILARLRVLDGTLYDDIPNPFSKEYSGASEYIKLDERRPSIRTHMITTVIEDAVSLLFGDKHFPKIKADNAATQDALTDFVRDAGIGTIMQRATIRGSVGSVAILVEVQNFRLRVNVLDTPYLTPTWNRATGALVKVSERYQVQGSDLREQGYQIADEDLRVMFWFQREWDDESATYYVPVRVSDDVDAAKDDQRSTNHGLGFVPMIWVRNLMTEACDEIDGPCSFTRAIDNMISADYLLSQSGRGLKYSADPKVIIKYDPDKGGGVDTSVSGEGVAAYAGGASQAYEIASGDVKLLEINGTAATTIVEFYRTLRNIVLEQMHGNRADADRMSAAQSGRAMEMMCLGLTWFAGRLRDPYGNGALVSLLEMVCAMSSAVTDGVLIAGRKVSDIDPSGISLTWPQWFPPTPPELLQLAQALVTAVDGNIMSNETACAMYGAAVGTDDAAKEWALVQAQIADKAAQAAQAAGQEAATNTRKAGLDGKSKSHKVQA</sequence>
<organism evidence="2 3">
    <name type="scientific">Acetobacter sacchari</name>
    <dbReference type="NCBI Taxonomy" id="2661687"/>
    <lineage>
        <taxon>Bacteria</taxon>
        <taxon>Pseudomonadati</taxon>
        <taxon>Pseudomonadota</taxon>
        <taxon>Alphaproteobacteria</taxon>
        <taxon>Acetobacterales</taxon>
        <taxon>Acetobacteraceae</taxon>
        <taxon>Acetobacter</taxon>
    </lineage>
</organism>
<gene>
    <name evidence="2" type="ORF">J2D73_18550</name>
</gene>
<evidence type="ECO:0000256" key="1">
    <source>
        <dbReference type="SAM" id="MobiDB-lite"/>
    </source>
</evidence>
<evidence type="ECO:0000313" key="2">
    <source>
        <dbReference type="EMBL" id="MBO1361786.1"/>
    </source>
</evidence>
<reference evidence="2 3" key="1">
    <citation type="submission" date="2021-03" db="EMBL/GenBank/DDBJ databases">
        <title>The complete genome sequence of Acetobacter sacchari TBRC 11175.</title>
        <authorList>
            <person name="Charoenyingcharoen P."/>
            <person name="Yukphan P."/>
        </authorList>
    </citation>
    <scope>NUCLEOTIDE SEQUENCE [LARGE SCALE GENOMIC DNA]</scope>
    <source>
        <strain evidence="2 3">TBRC 11175</strain>
    </source>
</reference>
<keyword evidence="3" id="KW-1185">Reference proteome</keyword>
<feature type="compositionally biased region" description="Low complexity" evidence="1">
    <location>
        <begin position="485"/>
        <end position="494"/>
    </location>
</feature>
<dbReference type="EMBL" id="JAFVMF010000030">
    <property type="protein sequence ID" value="MBO1361786.1"/>
    <property type="molecule type" value="Genomic_DNA"/>
</dbReference>
<accession>A0ABS3M111</accession>
<proteinExistence type="predicted"/>
<dbReference type="RefSeq" id="WP_207883764.1">
    <property type="nucleotide sequence ID" value="NZ_JAFVMF010000030.1"/>
</dbReference>